<accession>A0A8S5TR51</accession>
<organism evidence="1">
    <name type="scientific">Myoviridae sp. ctLEM34</name>
    <dbReference type="NCBI Taxonomy" id="2825082"/>
    <lineage>
        <taxon>Viruses</taxon>
        <taxon>Duplodnaviria</taxon>
        <taxon>Heunggongvirae</taxon>
        <taxon>Uroviricota</taxon>
        <taxon>Caudoviricetes</taxon>
    </lineage>
</organism>
<name>A0A8S5TR51_9CAUD</name>
<proteinExistence type="predicted"/>
<dbReference type="Gene3D" id="6.20.20.10">
    <property type="match status" value="1"/>
</dbReference>
<evidence type="ECO:0000313" key="1">
    <source>
        <dbReference type="EMBL" id="DAF84656.1"/>
    </source>
</evidence>
<reference evidence="1" key="1">
    <citation type="journal article" date="2021" name="Proc. Natl. Acad. Sci. U.S.A.">
        <title>A Catalog of Tens of Thousands of Viruses from Human Metagenomes Reveals Hidden Associations with Chronic Diseases.</title>
        <authorList>
            <person name="Tisza M.J."/>
            <person name="Buck C.B."/>
        </authorList>
    </citation>
    <scope>NUCLEOTIDE SEQUENCE</scope>
    <source>
        <strain evidence="1">CtLEM34</strain>
    </source>
</reference>
<dbReference type="InterPro" id="IPR036410">
    <property type="entry name" value="HSP_DnaJ_Cys-rich_dom_sf"/>
</dbReference>
<protein>
    <submittedName>
        <fullName evidence="1">DnaJ-like protein</fullName>
    </submittedName>
</protein>
<dbReference type="EMBL" id="BK015907">
    <property type="protein sequence ID" value="DAF84656.1"/>
    <property type="molecule type" value="Genomic_DNA"/>
</dbReference>
<sequence length="56" mass="6583">MEEHFLSRGHVCTYCQGNGYHWQENCYRERYKQECPVCKGSGRLDAVVTIEWKAGE</sequence>
<dbReference type="SUPFAM" id="SSF57938">
    <property type="entry name" value="DnaJ/Hsp40 cysteine-rich domain"/>
    <property type="match status" value="1"/>
</dbReference>